<dbReference type="SUPFAM" id="SSF51206">
    <property type="entry name" value="cAMP-binding domain-like"/>
    <property type="match status" value="1"/>
</dbReference>
<dbReference type="InterPro" id="IPR014710">
    <property type="entry name" value="RmlC-like_jellyroll"/>
</dbReference>
<accession>A0ABY6CR84</accession>
<feature type="domain" description="Cyclic nucleotide-binding" evidence="1">
    <location>
        <begin position="11"/>
        <end position="70"/>
    </location>
</feature>
<dbReference type="Proteomes" id="UP001065174">
    <property type="component" value="Chromosome"/>
</dbReference>
<sequence length="188" mass="22127">MKIKLRQQIEEIVSLTDEEFEWVLSHFEQKAFKKHHLIIQQGDYVQYDYFVAKGLMKAARISPEGKEHIIHFAMENWWITDPEAFHYGTKASLSVDCLEDAIVFSLTLENKEKMCRDLQKMEYFFRKKTTAGYIALQKRIMCFISSNASDRYHHLLEQYPALIQRIPKTMIASYLGVSRETLSRLIPA</sequence>
<keyword evidence="3" id="KW-1185">Reference proteome</keyword>
<reference evidence="2" key="1">
    <citation type="submission" date="2022-09" db="EMBL/GenBank/DDBJ databases">
        <title>Comparative genomics and taxonomic characterization of three novel marine species of genus Reichenbachiella exhibiting antioxidant and polysaccharide degradation activities.</title>
        <authorList>
            <person name="Muhammad N."/>
            <person name="Lee Y.-J."/>
            <person name="Ko J."/>
            <person name="Kim S.-G."/>
        </authorList>
    </citation>
    <scope>NUCLEOTIDE SEQUENCE</scope>
    <source>
        <strain evidence="2">BKB1-1</strain>
    </source>
</reference>
<dbReference type="PROSITE" id="PS50042">
    <property type="entry name" value="CNMP_BINDING_3"/>
    <property type="match status" value="1"/>
</dbReference>
<organism evidence="2 3">
    <name type="scientific">Reichenbachiella agarivorans</name>
    <dbReference type="NCBI Taxonomy" id="2979464"/>
    <lineage>
        <taxon>Bacteria</taxon>
        <taxon>Pseudomonadati</taxon>
        <taxon>Bacteroidota</taxon>
        <taxon>Cytophagia</taxon>
        <taxon>Cytophagales</taxon>
        <taxon>Reichenbachiellaceae</taxon>
        <taxon>Reichenbachiella</taxon>
    </lineage>
</organism>
<name>A0ABY6CR84_9BACT</name>
<dbReference type="Gene3D" id="2.60.120.10">
    <property type="entry name" value="Jelly Rolls"/>
    <property type="match status" value="1"/>
</dbReference>
<dbReference type="Pfam" id="PF00027">
    <property type="entry name" value="cNMP_binding"/>
    <property type="match status" value="1"/>
</dbReference>
<dbReference type="InterPro" id="IPR018490">
    <property type="entry name" value="cNMP-bd_dom_sf"/>
</dbReference>
<evidence type="ECO:0000313" key="3">
    <source>
        <dbReference type="Proteomes" id="UP001065174"/>
    </source>
</evidence>
<evidence type="ECO:0000259" key="1">
    <source>
        <dbReference type="PROSITE" id="PS50042"/>
    </source>
</evidence>
<dbReference type="InterPro" id="IPR000595">
    <property type="entry name" value="cNMP-bd_dom"/>
</dbReference>
<dbReference type="RefSeq" id="WP_262310453.1">
    <property type="nucleotide sequence ID" value="NZ_CP106679.1"/>
</dbReference>
<proteinExistence type="predicted"/>
<protein>
    <submittedName>
        <fullName evidence="2">Crp/Fnr family transcriptional regulator</fullName>
    </submittedName>
</protein>
<dbReference type="EMBL" id="CP106679">
    <property type="protein sequence ID" value="UXP33022.1"/>
    <property type="molecule type" value="Genomic_DNA"/>
</dbReference>
<evidence type="ECO:0000313" key="2">
    <source>
        <dbReference type="EMBL" id="UXP33022.1"/>
    </source>
</evidence>
<dbReference type="CDD" id="cd00038">
    <property type="entry name" value="CAP_ED"/>
    <property type="match status" value="1"/>
</dbReference>
<gene>
    <name evidence="2" type="ORF">N6H18_03505</name>
</gene>